<comment type="caution">
    <text evidence="8">The sequence shown here is derived from an EMBL/GenBank/DDBJ whole genome shotgun (WGS) entry which is preliminary data.</text>
</comment>
<evidence type="ECO:0000256" key="4">
    <source>
        <dbReference type="ARBA" id="ARBA00022729"/>
    </source>
</evidence>
<dbReference type="PANTHER" id="PTHR30532:SF26">
    <property type="entry name" value="IRON(3+)-HYDROXAMATE-BINDING PROTEIN FHUD"/>
    <property type="match status" value="1"/>
</dbReference>
<dbReference type="PANTHER" id="PTHR30532">
    <property type="entry name" value="IRON III DICITRATE-BINDING PERIPLASMIC PROTEIN"/>
    <property type="match status" value="1"/>
</dbReference>
<accession>A0ABX2LPP0</accession>
<comment type="subcellular location">
    <subcellularLocation>
        <location evidence="1">Cell envelope</location>
    </subcellularLocation>
</comment>
<dbReference type="InterPro" id="IPR051313">
    <property type="entry name" value="Bact_iron-sidero_bind"/>
</dbReference>
<reference evidence="8 9" key="1">
    <citation type="submission" date="2020-06" db="EMBL/GenBank/DDBJ databases">
        <title>Staphylococcus borealis sp. nov. -A novel member of the Staphylococcaceae family isolated from skin and blood in humans.</title>
        <authorList>
            <person name="Pain M."/>
            <person name="Wolden R."/>
            <person name="Jaen-Luchoro D."/>
            <person name="Salva-Serra F."/>
            <person name="Iglesias B.P."/>
            <person name="Karlsson R."/>
            <person name="Klingenberg C."/>
            <person name="Cavanagh J.P."/>
        </authorList>
    </citation>
    <scope>NUCLEOTIDE SEQUENCE [LARGE SCALE GENOMIC DNA]</scope>
    <source>
        <strain evidence="8 9">58-22</strain>
    </source>
</reference>
<keyword evidence="3" id="KW-0813">Transport</keyword>
<evidence type="ECO:0000313" key="8">
    <source>
        <dbReference type="EMBL" id="NUI81693.1"/>
    </source>
</evidence>
<feature type="signal peptide" evidence="6">
    <location>
        <begin position="1"/>
        <end position="19"/>
    </location>
</feature>
<dbReference type="Gene3D" id="3.40.50.1980">
    <property type="entry name" value="Nitrogenase molybdenum iron protein domain"/>
    <property type="match status" value="2"/>
</dbReference>
<organism evidence="8 9">
    <name type="scientific">Staphylococcus borealis</name>
    <dbReference type="NCBI Taxonomy" id="2742203"/>
    <lineage>
        <taxon>Bacteria</taxon>
        <taxon>Bacillati</taxon>
        <taxon>Bacillota</taxon>
        <taxon>Bacilli</taxon>
        <taxon>Bacillales</taxon>
        <taxon>Staphylococcaceae</taxon>
        <taxon>Staphylococcus</taxon>
    </lineage>
</organism>
<gene>
    <name evidence="8" type="ORF">HUN84_02805</name>
</gene>
<sequence length="307" mass="34380">MRKLFAVALVFILALAACGNNSDNNRSNDAKEDTKSYTTDDGDKIKIPKEPKRIVVLGTTYAGGLKELDANIQAVAKNVDDSSVLKDKFKDVKKIDPENVEAVAKAKPDLIITYNTDKNLKKLKKIAPTVAFDYMKHDYKEQHLELGKIIGKEDKAQKWVDQWEDKTKDDGKEIKDAIGEDATVSIIKDFDKKIYVLGKTYGHGSEVLYDSFGLKMPSKVESATKKEDLADISAEQIPEMAGDYVVTPVAKGADLSFENKDVWKNTDAVKKGQTFKVDEGVYWLNDPYSLDFERKDLKKKLLDSANK</sequence>
<feature type="compositionally biased region" description="Basic and acidic residues" evidence="5">
    <location>
        <begin position="26"/>
        <end position="35"/>
    </location>
</feature>
<dbReference type="RefSeq" id="WP_053030030.1">
    <property type="nucleotide sequence ID" value="NZ_CUEE01000005.1"/>
</dbReference>
<protein>
    <submittedName>
        <fullName evidence="8">ABC transporter substrate-binding protein</fullName>
    </submittedName>
</protein>
<dbReference type="PROSITE" id="PS51257">
    <property type="entry name" value="PROKAR_LIPOPROTEIN"/>
    <property type="match status" value="1"/>
</dbReference>
<evidence type="ECO:0000313" key="9">
    <source>
        <dbReference type="Proteomes" id="UP000610527"/>
    </source>
</evidence>
<keyword evidence="4 6" id="KW-0732">Signal</keyword>
<dbReference type="EMBL" id="JABVEG010000001">
    <property type="protein sequence ID" value="NUI81693.1"/>
    <property type="molecule type" value="Genomic_DNA"/>
</dbReference>
<evidence type="ECO:0000256" key="3">
    <source>
        <dbReference type="ARBA" id="ARBA00022448"/>
    </source>
</evidence>
<evidence type="ECO:0000259" key="7">
    <source>
        <dbReference type="PROSITE" id="PS50983"/>
    </source>
</evidence>
<dbReference type="PROSITE" id="PS50983">
    <property type="entry name" value="FE_B12_PBP"/>
    <property type="match status" value="1"/>
</dbReference>
<comment type="similarity">
    <text evidence="2">Belongs to the bacterial solute-binding protein 8 family.</text>
</comment>
<proteinExistence type="inferred from homology"/>
<keyword evidence="9" id="KW-1185">Reference proteome</keyword>
<evidence type="ECO:0000256" key="5">
    <source>
        <dbReference type="SAM" id="MobiDB-lite"/>
    </source>
</evidence>
<feature type="domain" description="Fe/B12 periplasmic-binding" evidence="7">
    <location>
        <begin position="53"/>
        <end position="305"/>
    </location>
</feature>
<dbReference type="InterPro" id="IPR002491">
    <property type="entry name" value="ABC_transptr_periplasmic_BD"/>
</dbReference>
<dbReference type="Proteomes" id="UP000610527">
    <property type="component" value="Unassembled WGS sequence"/>
</dbReference>
<feature type="chain" id="PRO_5047505334" evidence="6">
    <location>
        <begin position="20"/>
        <end position="307"/>
    </location>
</feature>
<dbReference type="SUPFAM" id="SSF53807">
    <property type="entry name" value="Helical backbone' metal receptor"/>
    <property type="match status" value="1"/>
</dbReference>
<dbReference type="GeneID" id="74186390"/>
<evidence type="ECO:0000256" key="2">
    <source>
        <dbReference type="ARBA" id="ARBA00008814"/>
    </source>
</evidence>
<dbReference type="Pfam" id="PF01497">
    <property type="entry name" value="Peripla_BP_2"/>
    <property type="match status" value="1"/>
</dbReference>
<evidence type="ECO:0000256" key="1">
    <source>
        <dbReference type="ARBA" id="ARBA00004196"/>
    </source>
</evidence>
<name>A0ABX2LPP0_9STAP</name>
<evidence type="ECO:0000256" key="6">
    <source>
        <dbReference type="SAM" id="SignalP"/>
    </source>
</evidence>
<feature type="region of interest" description="Disordered" evidence="5">
    <location>
        <begin position="23"/>
        <end position="43"/>
    </location>
</feature>